<name>A0ABQ1LM00_9BACT</name>
<dbReference type="Gene3D" id="3.40.50.150">
    <property type="entry name" value="Vaccinia Virus protein VP39"/>
    <property type="match status" value="1"/>
</dbReference>
<dbReference type="RefSeq" id="WP_188460851.1">
    <property type="nucleotide sequence ID" value="NZ_BAABHU010000003.1"/>
</dbReference>
<dbReference type="PANTHER" id="PTHR43861">
    <property type="entry name" value="TRANS-ACONITATE 2-METHYLTRANSFERASE-RELATED"/>
    <property type="match status" value="1"/>
</dbReference>
<evidence type="ECO:0000313" key="2">
    <source>
        <dbReference type="EMBL" id="GGC26592.1"/>
    </source>
</evidence>
<comment type="caution">
    <text evidence="2">The sequence shown here is derived from an EMBL/GenBank/DDBJ whole genome shotgun (WGS) entry which is preliminary data.</text>
</comment>
<dbReference type="EMBL" id="BMEC01000003">
    <property type="protein sequence ID" value="GGC26592.1"/>
    <property type="molecule type" value="Genomic_DNA"/>
</dbReference>
<accession>A0ABQ1LM00</accession>
<keyword evidence="3" id="KW-1185">Reference proteome</keyword>
<dbReference type="SUPFAM" id="SSF53335">
    <property type="entry name" value="S-adenosyl-L-methionine-dependent methyltransferases"/>
    <property type="match status" value="1"/>
</dbReference>
<evidence type="ECO:0000259" key="1">
    <source>
        <dbReference type="Pfam" id="PF08241"/>
    </source>
</evidence>
<gene>
    <name evidence="2" type="ORF">GCM10011506_10030</name>
</gene>
<proteinExistence type="predicted"/>
<protein>
    <recommendedName>
        <fullName evidence="1">Methyltransferase type 11 domain-containing protein</fullName>
    </recommendedName>
</protein>
<sequence>MNIQQAYNSWADQYDTNKNRTRDLEALSLRETLANRKFNSCLEIGCGTGKNTKSLVEQVENLTAVDFSEGMLAKAKKNVSSHKINFIQADITEDWHFSESHYNLITFSLVLEHIQNLLPIFEKAVQRCKKGGLIYISELHPFKQYSGSKARFETETGTQVVTCYTHHISDFTEPAKASGLSLVQLNEYFDDEERTSLPRLITFLFMKD</sequence>
<dbReference type="InterPro" id="IPR013216">
    <property type="entry name" value="Methyltransf_11"/>
</dbReference>
<dbReference type="CDD" id="cd02440">
    <property type="entry name" value="AdoMet_MTases"/>
    <property type="match status" value="1"/>
</dbReference>
<organism evidence="2 3">
    <name type="scientific">Marivirga lumbricoides</name>
    <dbReference type="NCBI Taxonomy" id="1046115"/>
    <lineage>
        <taxon>Bacteria</taxon>
        <taxon>Pseudomonadati</taxon>
        <taxon>Bacteroidota</taxon>
        <taxon>Cytophagia</taxon>
        <taxon>Cytophagales</taxon>
        <taxon>Marivirgaceae</taxon>
        <taxon>Marivirga</taxon>
    </lineage>
</organism>
<reference evidence="3" key="1">
    <citation type="journal article" date="2019" name="Int. J. Syst. Evol. Microbiol.">
        <title>The Global Catalogue of Microorganisms (GCM) 10K type strain sequencing project: providing services to taxonomists for standard genome sequencing and annotation.</title>
        <authorList>
            <consortium name="The Broad Institute Genomics Platform"/>
            <consortium name="The Broad Institute Genome Sequencing Center for Infectious Disease"/>
            <person name="Wu L."/>
            <person name="Ma J."/>
        </authorList>
    </citation>
    <scope>NUCLEOTIDE SEQUENCE [LARGE SCALE GENOMIC DNA]</scope>
    <source>
        <strain evidence="3">CGMCC 1.10832</strain>
    </source>
</reference>
<feature type="domain" description="Methyltransferase type 11" evidence="1">
    <location>
        <begin position="42"/>
        <end position="136"/>
    </location>
</feature>
<dbReference type="InterPro" id="IPR029063">
    <property type="entry name" value="SAM-dependent_MTases_sf"/>
</dbReference>
<dbReference type="Proteomes" id="UP000636010">
    <property type="component" value="Unassembled WGS sequence"/>
</dbReference>
<evidence type="ECO:0000313" key="3">
    <source>
        <dbReference type="Proteomes" id="UP000636010"/>
    </source>
</evidence>
<dbReference type="Pfam" id="PF08241">
    <property type="entry name" value="Methyltransf_11"/>
    <property type="match status" value="1"/>
</dbReference>